<feature type="transmembrane region" description="Helical" evidence="7">
    <location>
        <begin position="129"/>
        <end position="150"/>
    </location>
</feature>
<keyword evidence="4 7" id="KW-0472">Membrane</keyword>
<dbReference type="EMBL" id="ML994376">
    <property type="protein sequence ID" value="KAF2196502.1"/>
    <property type="molecule type" value="Genomic_DNA"/>
</dbReference>
<dbReference type="GO" id="GO:0016020">
    <property type="term" value="C:membrane"/>
    <property type="evidence" value="ECO:0007669"/>
    <property type="project" value="UniProtKB-SubCell"/>
</dbReference>
<comment type="subcellular location">
    <subcellularLocation>
        <location evidence="1">Membrane</location>
        <topology evidence="1">Multi-pass membrane protein</topology>
    </subcellularLocation>
</comment>
<feature type="transmembrane region" description="Helical" evidence="7">
    <location>
        <begin position="43"/>
        <end position="62"/>
    </location>
</feature>
<evidence type="ECO:0000256" key="7">
    <source>
        <dbReference type="SAM" id="Phobius"/>
    </source>
</evidence>
<evidence type="ECO:0000256" key="3">
    <source>
        <dbReference type="ARBA" id="ARBA00022989"/>
    </source>
</evidence>
<proteinExistence type="inferred from homology"/>
<sequence>MKYLPSGFVVFLVGVTLTSFSTVIVALRYYCRYFLMGSMGLSDHFMLAALLMTWGNTVINYYQYQTSRAFHPSQFRFPDRREHIKTALFGTLITWWIYRITYIISLTLAKLSILFFYRAIASRTNFRRIVHGTIIFLTLSTLAITIGNIFQCEHPPDAWSTAQFFSQFEKPGERGKNGRRVGKCYSPTTLYVISAAVNLFTDVVILLLPIPTLLSLRVPISKRLALVAIFSVGIMAIVASCVRMWIMALWAESLGNNSKFGADLLLWGQVEVNAGITSASVPFLRLLFRKRRDRKEKMVSDKEKLVGGAPHQGPQQPGRLVVPDHQRTCSENKPLELNSLQFFDFGGVGGHADTDDPEKESRSPIWKPFITVPASLSSSHRDSSGSVTMVDVQGARVNRSRTPTARIRSESHIVTV</sequence>
<feature type="transmembrane region" description="Helical" evidence="7">
    <location>
        <begin position="190"/>
        <end position="212"/>
    </location>
</feature>
<feature type="compositionally biased region" description="Low complexity" evidence="6">
    <location>
        <begin position="307"/>
        <end position="318"/>
    </location>
</feature>
<evidence type="ECO:0000256" key="6">
    <source>
        <dbReference type="SAM" id="MobiDB-lite"/>
    </source>
</evidence>
<dbReference type="InterPro" id="IPR052337">
    <property type="entry name" value="SAT4-like"/>
</dbReference>
<feature type="region of interest" description="Disordered" evidence="6">
    <location>
        <begin position="298"/>
        <end position="321"/>
    </location>
</feature>
<keyword evidence="10" id="KW-1185">Reference proteome</keyword>
<evidence type="ECO:0000313" key="10">
    <source>
        <dbReference type="Proteomes" id="UP000799536"/>
    </source>
</evidence>
<keyword evidence="3 7" id="KW-1133">Transmembrane helix</keyword>
<dbReference type="PANTHER" id="PTHR33048">
    <property type="entry name" value="PTH11-LIKE INTEGRAL MEMBRANE PROTEIN (AFU_ORTHOLOGUE AFUA_5G11245)"/>
    <property type="match status" value="1"/>
</dbReference>
<feature type="transmembrane region" description="Helical" evidence="7">
    <location>
        <begin position="6"/>
        <end position="31"/>
    </location>
</feature>
<dbReference type="OrthoDB" id="3934549at2759"/>
<comment type="similarity">
    <text evidence="5">Belongs to the SAT4 family.</text>
</comment>
<feature type="transmembrane region" description="Helical" evidence="7">
    <location>
        <begin position="96"/>
        <end position="117"/>
    </location>
</feature>
<dbReference type="InterPro" id="IPR049326">
    <property type="entry name" value="Rhodopsin_dom_fungi"/>
</dbReference>
<keyword evidence="2 7" id="KW-0812">Transmembrane</keyword>
<feature type="transmembrane region" description="Helical" evidence="7">
    <location>
        <begin position="266"/>
        <end position="288"/>
    </location>
</feature>
<evidence type="ECO:0000313" key="9">
    <source>
        <dbReference type="EMBL" id="KAF2196502.1"/>
    </source>
</evidence>
<gene>
    <name evidence="9" type="ORF">GQ43DRAFT_476273</name>
</gene>
<evidence type="ECO:0000259" key="8">
    <source>
        <dbReference type="Pfam" id="PF20684"/>
    </source>
</evidence>
<dbReference type="PANTHER" id="PTHR33048:SF157">
    <property type="entry name" value="INTEGRAL MEMBRANE PROTEIN"/>
    <property type="match status" value="1"/>
</dbReference>
<accession>A0A9P4JBM2</accession>
<name>A0A9P4JBM2_9PLEO</name>
<reference evidence="9" key="1">
    <citation type="journal article" date="2020" name="Stud. Mycol.">
        <title>101 Dothideomycetes genomes: a test case for predicting lifestyles and emergence of pathogens.</title>
        <authorList>
            <person name="Haridas S."/>
            <person name="Albert R."/>
            <person name="Binder M."/>
            <person name="Bloem J."/>
            <person name="Labutti K."/>
            <person name="Salamov A."/>
            <person name="Andreopoulos B."/>
            <person name="Baker S."/>
            <person name="Barry K."/>
            <person name="Bills G."/>
            <person name="Bluhm B."/>
            <person name="Cannon C."/>
            <person name="Castanera R."/>
            <person name="Culley D."/>
            <person name="Daum C."/>
            <person name="Ezra D."/>
            <person name="Gonzalez J."/>
            <person name="Henrissat B."/>
            <person name="Kuo A."/>
            <person name="Liang C."/>
            <person name="Lipzen A."/>
            <person name="Lutzoni F."/>
            <person name="Magnuson J."/>
            <person name="Mondo S."/>
            <person name="Nolan M."/>
            <person name="Ohm R."/>
            <person name="Pangilinan J."/>
            <person name="Park H.-J."/>
            <person name="Ramirez L."/>
            <person name="Alfaro M."/>
            <person name="Sun H."/>
            <person name="Tritt A."/>
            <person name="Yoshinaga Y."/>
            <person name="Zwiers L.-H."/>
            <person name="Turgeon B."/>
            <person name="Goodwin S."/>
            <person name="Spatafora J."/>
            <person name="Crous P."/>
            <person name="Grigoriev I."/>
        </authorList>
    </citation>
    <scope>NUCLEOTIDE SEQUENCE</scope>
    <source>
        <strain evidence="9">ATCC 74209</strain>
    </source>
</reference>
<feature type="transmembrane region" description="Helical" evidence="7">
    <location>
        <begin position="224"/>
        <end position="246"/>
    </location>
</feature>
<evidence type="ECO:0000256" key="5">
    <source>
        <dbReference type="ARBA" id="ARBA00038359"/>
    </source>
</evidence>
<evidence type="ECO:0000256" key="4">
    <source>
        <dbReference type="ARBA" id="ARBA00023136"/>
    </source>
</evidence>
<feature type="domain" description="Rhodopsin" evidence="8">
    <location>
        <begin position="27"/>
        <end position="290"/>
    </location>
</feature>
<comment type="caution">
    <text evidence="9">The sequence shown here is derived from an EMBL/GenBank/DDBJ whole genome shotgun (WGS) entry which is preliminary data.</text>
</comment>
<organism evidence="9 10">
    <name type="scientific">Delitschia confertaspora ATCC 74209</name>
    <dbReference type="NCBI Taxonomy" id="1513339"/>
    <lineage>
        <taxon>Eukaryota</taxon>
        <taxon>Fungi</taxon>
        <taxon>Dikarya</taxon>
        <taxon>Ascomycota</taxon>
        <taxon>Pezizomycotina</taxon>
        <taxon>Dothideomycetes</taxon>
        <taxon>Pleosporomycetidae</taxon>
        <taxon>Pleosporales</taxon>
        <taxon>Delitschiaceae</taxon>
        <taxon>Delitschia</taxon>
    </lineage>
</organism>
<dbReference type="AlphaFoldDB" id="A0A9P4JBM2"/>
<dbReference type="Pfam" id="PF20684">
    <property type="entry name" value="Fung_rhodopsin"/>
    <property type="match status" value="1"/>
</dbReference>
<dbReference type="Proteomes" id="UP000799536">
    <property type="component" value="Unassembled WGS sequence"/>
</dbReference>
<evidence type="ECO:0000256" key="2">
    <source>
        <dbReference type="ARBA" id="ARBA00022692"/>
    </source>
</evidence>
<evidence type="ECO:0000256" key="1">
    <source>
        <dbReference type="ARBA" id="ARBA00004141"/>
    </source>
</evidence>
<protein>
    <recommendedName>
        <fullName evidence="8">Rhodopsin domain-containing protein</fullName>
    </recommendedName>
</protein>